<protein>
    <recommendedName>
        <fullName evidence="1">Helix-turn-helix domain-containing protein</fullName>
    </recommendedName>
</protein>
<dbReference type="SUPFAM" id="SSF46955">
    <property type="entry name" value="Putative DNA-binding domain"/>
    <property type="match status" value="1"/>
</dbReference>
<reference evidence="2 3" key="1">
    <citation type="submission" date="2018-07" db="EMBL/GenBank/DDBJ databases">
        <title>Genome sequencing of Runella.</title>
        <authorList>
            <person name="Baek M.-G."/>
            <person name="Yi H."/>
        </authorList>
    </citation>
    <scope>NUCLEOTIDE SEQUENCE [LARGE SCALE GENOMIC DNA]</scope>
    <source>
        <strain evidence="2 3">HYN0085</strain>
    </source>
</reference>
<sequence length="97" mass="11044">MTSNIRLISPSELESLIVQAVNQAFNAYVYIRNKDDALNSSPELMGTAQAAVFLNISEATLYKYTSMRLIPFKKRSQKLYFSKKDLLQWLEVGPNPL</sequence>
<gene>
    <name evidence="2" type="ORF">DR864_09540</name>
</gene>
<evidence type="ECO:0000313" key="2">
    <source>
        <dbReference type="EMBL" id="AXE17960.1"/>
    </source>
</evidence>
<proteinExistence type="predicted"/>
<evidence type="ECO:0000259" key="1">
    <source>
        <dbReference type="Pfam" id="PF12728"/>
    </source>
</evidence>
<accession>A0A344TH39</accession>
<feature type="domain" description="Helix-turn-helix" evidence="1">
    <location>
        <begin position="44"/>
        <end position="91"/>
    </location>
</feature>
<dbReference type="OrthoDB" id="965908at2"/>
<dbReference type="AlphaFoldDB" id="A0A344TH39"/>
<dbReference type="Proteomes" id="UP000251993">
    <property type="component" value="Chromosome"/>
</dbReference>
<dbReference type="RefSeq" id="WP_114066745.1">
    <property type="nucleotide sequence ID" value="NZ_CP030850.1"/>
</dbReference>
<keyword evidence="3" id="KW-1185">Reference proteome</keyword>
<dbReference type="InterPro" id="IPR041657">
    <property type="entry name" value="HTH_17"/>
</dbReference>
<organism evidence="2 3">
    <name type="scientific">Runella rosea</name>
    <dbReference type="NCBI Taxonomy" id="2259595"/>
    <lineage>
        <taxon>Bacteria</taxon>
        <taxon>Pseudomonadati</taxon>
        <taxon>Bacteroidota</taxon>
        <taxon>Cytophagia</taxon>
        <taxon>Cytophagales</taxon>
        <taxon>Spirosomataceae</taxon>
        <taxon>Runella</taxon>
    </lineage>
</organism>
<name>A0A344TH39_9BACT</name>
<evidence type="ECO:0000313" key="3">
    <source>
        <dbReference type="Proteomes" id="UP000251993"/>
    </source>
</evidence>
<dbReference type="EMBL" id="CP030850">
    <property type="protein sequence ID" value="AXE17960.1"/>
    <property type="molecule type" value="Genomic_DNA"/>
</dbReference>
<dbReference type="Pfam" id="PF12728">
    <property type="entry name" value="HTH_17"/>
    <property type="match status" value="1"/>
</dbReference>
<dbReference type="InterPro" id="IPR009061">
    <property type="entry name" value="DNA-bd_dom_put_sf"/>
</dbReference>
<dbReference type="KEGG" id="run:DR864_09540"/>